<dbReference type="Proteomes" id="UP000308600">
    <property type="component" value="Unassembled WGS sequence"/>
</dbReference>
<organism evidence="1 2">
    <name type="scientific">Pluteus cervinus</name>
    <dbReference type="NCBI Taxonomy" id="181527"/>
    <lineage>
        <taxon>Eukaryota</taxon>
        <taxon>Fungi</taxon>
        <taxon>Dikarya</taxon>
        <taxon>Basidiomycota</taxon>
        <taxon>Agaricomycotina</taxon>
        <taxon>Agaricomycetes</taxon>
        <taxon>Agaricomycetidae</taxon>
        <taxon>Agaricales</taxon>
        <taxon>Pluteineae</taxon>
        <taxon>Pluteaceae</taxon>
        <taxon>Pluteus</taxon>
    </lineage>
</organism>
<evidence type="ECO:0000313" key="2">
    <source>
        <dbReference type="Proteomes" id="UP000308600"/>
    </source>
</evidence>
<keyword evidence="2" id="KW-1185">Reference proteome</keyword>
<reference evidence="1 2" key="1">
    <citation type="journal article" date="2019" name="Nat. Ecol. Evol.">
        <title>Megaphylogeny resolves global patterns of mushroom evolution.</title>
        <authorList>
            <person name="Varga T."/>
            <person name="Krizsan K."/>
            <person name="Foldi C."/>
            <person name="Dima B."/>
            <person name="Sanchez-Garcia M."/>
            <person name="Sanchez-Ramirez S."/>
            <person name="Szollosi G.J."/>
            <person name="Szarkandi J.G."/>
            <person name="Papp V."/>
            <person name="Albert L."/>
            <person name="Andreopoulos W."/>
            <person name="Angelini C."/>
            <person name="Antonin V."/>
            <person name="Barry K.W."/>
            <person name="Bougher N.L."/>
            <person name="Buchanan P."/>
            <person name="Buyck B."/>
            <person name="Bense V."/>
            <person name="Catcheside P."/>
            <person name="Chovatia M."/>
            <person name="Cooper J."/>
            <person name="Damon W."/>
            <person name="Desjardin D."/>
            <person name="Finy P."/>
            <person name="Geml J."/>
            <person name="Haridas S."/>
            <person name="Hughes K."/>
            <person name="Justo A."/>
            <person name="Karasinski D."/>
            <person name="Kautmanova I."/>
            <person name="Kiss B."/>
            <person name="Kocsube S."/>
            <person name="Kotiranta H."/>
            <person name="LaButti K.M."/>
            <person name="Lechner B.E."/>
            <person name="Liimatainen K."/>
            <person name="Lipzen A."/>
            <person name="Lukacs Z."/>
            <person name="Mihaltcheva S."/>
            <person name="Morgado L.N."/>
            <person name="Niskanen T."/>
            <person name="Noordeloos M.E."/>
            <person name="Ohm R.A."/>
            <person name="Ortiz-Santana B."/>
            <person name="Ovrebo C."/>
            <person name="Racz N."/>
            <person name="Riley R."/>
            <person name="Savchenko A."/>
            <person name="Shiryaev A."/>
            <person name="Soop K."/>
            <person name="Spirin V."/>
            <person name="Szebenyi C."/>
            <person name="Tomsovsky M."/>
            <person name="Tulloss R.E."/>
            <person name="Uehling J."/>
            <person name="Grigoriev I.V."/>
            <person name="Vagvolgyi C."/>
            <person name="Papp T."/>
            <person name="Martin F.M."/>
            <person name="Miettinen O."/>
            <person name="Hibbett D.S."/>
            <person name="Nagy L.G."/>
        </authorList>
    </citation>
    <scope>NUCLEOTIDE SEQUENCE [LARGE SCALE GENOMIC DNA]</scope>
    <source>
        <strain evidence="1 2">NL-1719</strain>
    </source>
</reference>
<dbReference type="EMBL" id="ML208287">
    <property type="protein sequence ID" value="TFK72255.1"/>
    <property type="molecule type" value="Genomic_DNA"/>
</dbReference>
<accession>A0ACD3B2K0</accession>
<gene>
    <name evidence="1" type="ORF">BDN72DRAFT_763531</name>
</gene>
<evidence type="ECO:0000313" key="1">
    <source>
        <dbReference type="EMBL" id="TFK72255.1"/>
    </source>
</evidence>
<name>A0ACD3B2K0_9AGAR</name>
<sequence length="530" mass="60752">MLGSAKINGLVGHTGLYGDRFSKVQGAKASTTKGSKAQYYPLAPPANHVYNPERPESYNLDALPLRTQDEYWKTIETLDCALTNTARKAITKQTGVSRLPLCATSPGFVHPSFFPLDPFHLFYENCMAFIWDLWTLTNSDEVFCLSSAKAREFGRLIPEAMSTLPPIFSGPVRDPFLKRQSQYKMYEWMALLHWYIIPIGLELGFSLDVLTNFAYFVQVVEFAMTPRPYQVSDLQNLQGIIKKFFKTYEQLYIGHNPENISRSRLCIFQLAHVPIHIYWNGSIRVGSQATVERSIGEMGHKIRSKKAPFANLATLIFEREQIRLLKLYQPSLKVDSKSQTDSACLYSKMNIELTDPSIQVEVQLLNMWMNQHFPGKEFEFNTWGKARLKDKQTLQSTNYWNSTNKSSRRYTWFEVRLLHAFPQDIGGKFIPVFGEALNFYTIHHVKDEHVVVFRPLTSVHEVLGTWRGTWALSIQIMSVQDIVDLVGTWSYESSPYTYMLRKHPAFTQLTSAELGIITTEDNAENTDISV</sequence>
<protein>
    <submittedName>
        <fullName evidence="1">Uncharacterized protein</fullName>
    </submittedName>
</protein>
<proteinExistence type="predicted"/>